<accession>A0AB39R9Y7</accession>
<dbReference type="Pfam" id="PF19631">
    <property type="entry name" value="Trypco2"/>
    <property type="match status" value="1"/>
</dbReference>
<dbReference type="InterPro" id="IPR045608">
    <property type="entry name" value="Trypco2"/>
</dbReference>
<sequence length="100" mass="10984">MADEPGLAVVLEGLRDELEEAWRTGRDREVRFQVTGVTLTLETVTRQEKDGSGRIRWYVVEAGGGVKAGGERTQTLVLSLEPLMDGKSLTVHGQQPVPPR</sequence>
<evidence type="ECO:0000313" key="2">
    <source>
        <dbReference type="EMBL" id="XDQ51067.1"/>
    </source>
</evidence>
<gene>
    <name evidence="2" type="ORF">AB5J53_04980</name>
</gene>
<name>A0AB39R9Y7_9ACTN</name>
<dbReference type="RefSeq" id="WP_369244408.1">
    <property type="nucleotide sequence ID" value="NZ_CP163443.1"/>
</dbReference>
<proteinExistence type="predicted"/>
<dbReference type="AlphaFoldDB" id="A0AB39R9Y7"/>
<dbReference type="EMBL" id="CP163443">
    <property type="protein sequence ID" value="XDQ51067.1"/>
    <property type="molecule type" value="Genomic_DNA"/>
</dbReference>
<feature type="domain" description="Trypsin-co-occurring" evidence="1">
    <location>
        <begin position="6"/>
        <end position="82"/>
    </location>
</feature>
<reference evidence="2" key="1">
    <citation type="submission" date="2024-07" db="EMBL/GenBank/DDBJ databases">
        <authorList>
            <person name="Yu S.T."/>
        </authorList>
    </citation>
    <scope>NUCLEOTIDE SEQUENCE</scope>
    <source>
        <strain evidence="2">R41</strain>
    </source>
</reference>
<protein>
    <submittedName>
        <fullName evidence="2">Trypco2 family protein</fullName>
    </submittedName>
</protein>
<organism evidence="2">
    <name type="scientific">Streptomyces sp. R41</name>
    <dbReference type="NCBI Taxonomy" id="3238632"/>
    <lineage>
        <taxon>Bacteria</taxon>
        <taxon>Bacillati</taxon>
        <taxon>Actinomycetota</taxon>
        <taxon>Actinomycetes</taxon>
        <taxon>Kitasatosporales</taxon>
        <taxon>Streptomycetaceae</taxon>
        <taxon>Streptomyces</taxon>
    </lineage>
</organism>
<evidence type="ECO:0000259" key="1">
    <source>
        <dbReference type="Pfam" id="PF19631"/>
    </source>
</evidence>